<feature type="domain" description="Tyrosine specific protein phosphatases" evidence="2">
    <location>
        <begin position="110"/>
        <end position="149"/>
    </location>
</feature>
<dbReference type="Proteomes" id="UP000502498">
    <property type="component" value="Chromosome"/>
</dbReference>
<dbReference type="InterPro" id="IPR000387">
    <property type="entry name" value="Tyr_Pase_dom"/>
</dbReference>
<reference evidence="3 4" key="1">
    <citation type="submission" date="2020-05" db="EMBL/GenBank/DDBJ databases">
        <title>Strain PA2F3 complete genome.</title>
        <authorList>
            <person name="Kim Y.-S."/>
            <person name="Kim S.-J."/>
            <person name="Jung H.-k."/>
            <person name="Kim S.-E."/>
            <person name="Kim K.-H."/>
        </authorList>
    </citation>
    <scope>NUCLEOTIDE SEQUENCE [LARGE SCALE GENOMIC DNA]</scope>
    <source>
        <strain evidence="3 4">PA2F3</strain>
    </source>
</reference>
<dbReference type="PROSITE" id="PS00383">
    <property type="entry name" value="TYR_PHOSPHATASE_1"/>
    <property type="match status" value="1"/>
</dbReference>
<sequence length="243" mass="25782">MDMLDGTFNFRDVGGLPAGEGRVRRGVLYRSDALGGLTAAGLEMFARTPIGTVVDLRTQEEVDQRPDRLPGSREIELVHLPLLEGMARDAATRVPTLPGLYRQMAAHAGGTFARIAQYLTAEVDGRPEAVLVHCTAGKDRTGIAVAVLLDAAGADRDAILEDYASSGPNLAGEWAESMFARVRAMGVEVTPELEVLLAGSPVDAIDEALGWIDRERGGSAAYLAASGLSEPALETLRARLIDS</sequence>
<dbReference type="EMBL" id="CP054038">
    <property type="protein sequence ID" value="QKJ18509.1"/>
    <property type="molecule type" value="Genomic_DNA"/>
</dbReference>
<organism evidence="3 4">
    <name type="scientific">Microbacterium hominis</name>
    <dbReference type="NCBI Taxonomy" id="162426"/>
    <lineage>
        <taxon>Bacteria</taxon>
        <taxon>Bacillati</taxon>
        <taxon>Actinomycetota</taxon>
        <taxon>Actinomycetes</taxon>
        <taxon>Micrococcales</taxon>
        <taxon>Microbacteriaceae</taxon>
        <taxon>Microbacterium</taxon>
    </lineage>
</organism>
<name>A0A7D4UFM9_9MICO</name>
<gene>
    <name evidence="3" type="ORF">HQM25_03315</name>
</gene>
<evidence type="ECO:0000313" key="4">
    <source>
        <dbReference type="Proteomes" id="UP000502498"/>
    </source>
</evidence>
<dbReference type="PANTHER" id="PTHR31126">
    <property type="entry name" value="TYROSINE-PROTEIN PHOSPHATASE"/>
    <property type="match status" value="1"/>
</dbReference>
<dbReference type="AlphaFoldDB" id="A0A7D4UFM9"/>
<dbReference type="Gene3D" id="3.90.190.10">
    <property type="entry name" value="Protein tyrosine phosphatase superfamily"/>
    <property type="match status" value="1"/>
</dbReference>
<comment type="similarity">
    <text evidence="1">Belongs to the protein-tyrosine phosphatase family.</text>
</comment>
<evidence type="ECO:0000313" key="3">
    <source>
        <dbReference type="EMBL" id="QKJ18509.1"/>
    </source>
</evidence>
<dbReference type="SUPFAM" id="SSF52799">
    <property type="entry name" value="(Phosphotyrosine protein) phosphatases II"/>
    <property type="match status" value="1"/>
</dbReference>
<dbReference type="InterPro" id="IPR016130">
    <property type="entry name" value="Tyr_Pase_AS"/>
</dbReference>
<proteinExistence type="inferred from homology"/>
<accession>A0A7D4UFM9</accession>
<protein>
    <submittedName>
        <fullName evidence="3">Tyrosine-protein phosphatase</fullName>
    </submittedName>
</protein>
<dbReference type="PROSITE" id="PS50056">
    <property type="entry name" value="TYR_PHOSPHATASE_2"/>
    <property type="match status" value="1"/>
</dbReference>
<dbReference type="InterPro" id="IPR026893">
    <property type="entry name" value="Tyr/Ser_Pase_IphP-type"/>
</dbReference>
<evidence type="ECO:0000256" key="1">
    <source>
        <dbReference type="ARBA" id="ARBA00009580"/>
    </source>
</evidence>
<evidence type="ECO:0000259" key="2">
    <source>
        <dbReference type="PROSITE" id="PS50056"/>
    </source>
</evidence>
<dbReference type="InterPro" id="IPR029021">
    <property type="entry name" value="Prot-tyrosine_phosphatase-like"/>
</dbReference>
<dbReference type="GO" id="GO:0004721">
    <property type="term" value="F:phosphoprotein phosphatase activity"/>
    <property type="evidence" value="ECO:0007669"/>
    <property type="project" value="InterPro"/>
</dbReference>
<dbReference type="PANTHER" id="PTHR31126:SF1">
    <property type="entry name" value="TYROSINE SPECIFIC PROTEIN PHOSPHATASES DOMAIN-CONTAINING PROTEIN"/>
    <property type="match status" value="1"/>
</dbReference>
<dbReference type="Pfam" id="PF13350">
    <property type="entry name" value="Y_phosphatase3"/>
    <property type="match status" value="1"/>
</dbReference>